<accession>B1X2C4</accession>
<dbReference type="EMBL" id="CP000807">
    <property type="protein sequence ID" value="ACB54285.1"/>
    <property type="molecule type" value="Genomic_DNA"/>
</dbReference>
<dbReference type="InterPro" id="IPR019627">
    <property type="entry name" value="YAcAr"/>
</dbReference>
<proteinExistence type="predicted"/>
<dbReference type="Pfam" id="PF10686">
    <property type="entry name" value="YAcAr"/>
    <property type="match status" value="1"/>
</dbReference>
<keyword evidence="3" id="KW-1185">Reference proteome</keyword>
<evidence type="ECO:0000259" key="1">
    <source>
        <dbReference type="Pfam" id="PF10686"/>
    </source>
</evidence>
<reference evidence="2 3" key="1">
    <citation type="journal article" date="2008" name="Proc. Natl. Acad. Sci. U.S.A.">
        <title>The genome of Cyanothece 51142, a unicellular diazotrophic cyanobacterium important in the marine nitrogen cycle.</title>
        <authorList>
            <person name="Welsh E.A."/>
            <person name="Liberton M."/>
            <person name="Stoeckel J."/>
            <person name="Loh T."/>
            <person name="Elvitigala T."/>
            <person name="Wang C."/>
            <person name="Wollam A."/>
            <person name="Fulton R.S."/>
            <person name="Clifton S.W."/>
            <person name="Jacobs J.M."/>
            <person name="Aurora R."/>
            <person name="Ghosh B.K."/>
            <person name="Sherman L.A."/>
            <person name="Smith R.D."/>
            <person name="Wilson R.K."/>
            <person name="Pakrasi H.B."/>
        </authorList>
    </citation>
    <scope>NUCLEOTIDE SEQUENCE [LARGE SCALE GENOMIC DNA]</scope>
    <source>
        <strain evidence="3">ATCC 51142 / BH68</strain>
    </source>
</reference>
<dbReference type="HOGENOM" id="CLU_1945169_0_0_3"/>
<dbReference type="Proteomes" id="UP000001203">
    <property type="component" value="Chromosome linear"/>
</dbReference>
<protein>
    <recommendedName>
        <fullName evidence="1">YspA cpYpsA-related SLOG domain-containing protein</fullName>
    </recommendedName>
</protein>
<dbReference type="KEGG" id="cyt:cce_4939"/>
<dbReference type="RefSeq" id="WP_012362597.1">
    <property type="nucleotide sequence ID" value="NC_010547.1"/>
</dbReference>
<sequence>MMLKVVIAASEGFGDYYLLERALDKILKNHVEIELLSIHSKTLNRIIDLYARKREVVTRRFVPNLLNHGENAKNIVIEEIIEYASHAILFVDENQELDTVLTRIRDSGLHWRVIKYKDVLAEKLYNQKA</sequence>
<evidence type="ECO:0000313" key="2">
    <source>
        <dbReference type="EMBL" id="ACB54285.1"/>
    </source>
</evidence>
<dbReference type="AlphaFoldDB" id="B1X2C4"/>
<name>B1X2C4_CROS5</name>
<evidence type="ECO:0000313" key="3">
    <source>
        <dbReference type="Proteomes" id="UP000001203"/>
    </source>
</evidence>
<dbReference type="STRING" id="43989.cce_4939"/>
<dbReference type="eggNOG" id="ENOG5030QR2">
    <property type="taxonomic scope" value="Bacteria"/>
</dbReference>
<organism evidence="2 3">
    <name type="scientific">Crocosphaera subtropica (strain ATCC 51142 / BH68)</name>
    <name type="common">Cyanothece sp. (strain ATCC 51142)</name>
    <dbReference type="NCBI Taxonomy" id="43989"/>
    <lineage>
        <taxon>Bacteria</taxon>
        <taxon>Bacillati</taxon>
        <taxon>Cyanobacteriota</taxon>
        <taxon>Cyanophyceae</taxon>
        <taxon>Oscillatoriophycideae</taxon>
        <taxon>Chroococcales</taxon>
        <taxon>Aphanothecaceae</taxon>
        <taxon>Crocosphaera</taxon>
        <taxon>Crocosphaera subtropica</taxon>
    </lineage>
</organism>
<feature type="domain" description="YspA cpYpsA-related SLOG" evidence="1">
    <location>
        <begin position="4"/>
        <end position="68"/>
    </location>
</feature>
<gene>
    <name evidence="2" type="ordered locus">cce_4939</name>
</gene>